<sequence>MGGSSLQLLFTCIVLLLCLKPTLGNYWRVGDANHSCVERERQALLKIKEDLVDDYGLLSSWSTAEGKNDCCKWSGVSCSNQTGHIIMLNLNFSVLEPLRGKLSPFLADLQYLNYLDVSFNDFNHSPIPESIGSLSFLSHLDVTNANFGRNIPFQLGNISRLEYLDLNYNHFNNPKNLEWLSQLSSLKHLGMVGVNLSKFNNWLQIVNKLPFLTSLYLEHCNLPNIFSVPLANSSTSFDVLYLPYNSLTSSSSVLEWLFNSNSSVVELSLFGNQFQGMIPDGFSKIKSLADLYLDDNEFEGGIPKSFGGMCNLKTLSLIRANLSGKFLGIIRNLTGCAQHSIENLYLDGNQITGKLPNLTTFPSLSALSLSSNHLNGKIPESLGKKSSLETLNLGNNSFEGVISETHFSKLKKLKYLDLSYSPLIFNFSSNWVPPFQLERIFLRSCQLGPRFPKWLQTQKNFYWLDISNSGISDNISHFYWDFSPQLLVLDLSNNQISGHIPYFSLEISNFPFIDLSTNNLEGEIPSFLFKAEHLNLSHNMFSEPIQSLCTIKNEFLIFLDLSNNRLSGELPDCWMHLKGLKILNLKNNHFFGEIPRSMGLLLGIETIDLRNNSFSGEIPSSLKNCTKLKYINLGHNNLSGQIPMWLGTSIPNLVVLILRSNHLHGIMPSHLCHLAHLQLLDLALNQISGSIPKCLNNITALTQKLSSSTTITHEYTEMLGMMLYSIVYDDQAFWMWKGSEHEYKNILGLLKSIDLSSNKLTGTIPEEITELVELISLNLSRNLLFGQIVSNIGALQSLDFLDLSKNQLSGRIPFSLSHIDRLSVLDLSNNNLSGKIPTGPQLSTFDASSYEGNPNLCGEPLPKLCLGEGIAQNPAMNGSREHVGIQEEEEGFINRGFYVCVALGFIAGFWGVVGTLLLNMSLRVTYFRFLNGFKDRFLYGNSTEYGQISEAALK</sequence>
<evidence type="ECO:0000256" key="4">
    <source>
        <dbReference type="ARBA" id="ARBA00022614"/>
    </source>
</evidence>
<dbReference type="Proteomes" id="UP000594261">
    <property type="component" value="Chromosome 5"/>
</dbReference>
<organism evidence="15 16">
    <name type="scientific">Quercus lobata</name>
    <name type="common">Valley oak</name>
    <dbReference type="NCBI Taxonomy" id="97700"/>
    <lineage>
        <taxon>Eukaryota</taxon>
        <taxon>Viridiplantae</taxon>
        <taxon>Streptophyta</taxon>
        <taxon>Embryophyta</taxon>
        <taxon>Tracheophyta</taxon>
        <taxon>Spermatophyta</taxon>
        <taxon>Magnoliopsida</taxon>
        <taxon>eudicotyledons</taxon>
        <taxon>Gunneridae</taxon>
        <taxon>Pentapetalae</taxon>
        <taxon>rosids</taxon>
        <taxon>fabids</taxon>
        <taxon>Fagales</taxon>
        <taxon>Fagaceae</taxon>
        <taxon>Quercus</taxon>
    </lineage>
</organism>
<dbReference type="InterPro" id="IPR003591">
    <property type="entry name" value="Leu-rich_rpt_typical-subtyp"/>
</dbReference>
<dbReference type="Pfam" id="PF00560">
    <property type="entry name" value="LRR_1"/>
    <property type="match status" value="8"/>
</dbReference>
<dbReference type="FunFam" id="3.80.10.10:FF:001347">
    <property type="entry name" value="LRR receptor-like serine/threonine-protein kinase GSO2"/>
    <property type="match status" value="1"/>
</dbReference>
<evidence type="ECO:0000256" key="9">
    <source>
        <dbReference type="ARBA" id="ARBA00023136"/>
    </source>
</evidence>
<dbReference type="GeneID" id="115989501"/>
<dbReference type="InterPro" id="IPR013210">
    <property type="entry name" value="LRR_N_plant-typ"/>
</dbReference>
<dbReference type="EnsemblPlants" id="QL05p086426:mrna">
    <property type="protein sequence ID" value="QL05p086426:mrna:CDS:7"/>
    <property type="gene ID" value="QL05p086426"/>
</dbReference>
<dbReference type="AlphaFoldDB" id="A0A7N2LUZ4"/>
<feature type="domain" description="Leucine-rich repeat-containing N-terminal plant-type" evidence="14">
    <location>
        <begin position="39"/>
        <end position="79"/>
    </location>
</feature>
<evidence type="ECO:0000256" key="2">
    <source>
        <dbReference type="ARBA" id="ARBA00009592"/>
    </source>
</evidence>
<dbReference type="SUPFAM" id="SSF52058">
    <property type="entry name" value="L domain-like"/>
    <property type="match status" value="2"/>
</dbReference>
<evidence type="ECO:0000256" key="10">
    <source>
        <dbReference type="ARBA" id="ARBA00023170"/>
    </source>
</evidence>
<keyword evidence="5 12" id="KW-0812">Transmembrane</keyword>
<proteinExistence type="inferred from homology"/>
<dbReference type="RefSeq" id="XP_030969054.1">
    <property type="nucleotide sequence ID" value="XM_031113194.1"/>
</dbReference>
<reference evidence="15" key="2">
    <citation type="submission" date="2021-01" db="UniProtKB">
        <authorList>
            <consortium name="EnsemblPlants"/>
        </authorList>
    </citation>
    <scope>IDENTIFICATION</scope>
</reference>
<dbReference type="GO" id="GO:0005886">
    <property type="term" value="C:plasma membrane"/>
    <property type="evidence" value="ECO:0007669"/>
    <property type="project" value="UniProtKB-SubCell"/>
</dbReference>
<dbReference type="EMBL" id="LRBV02000005">
    <property type="status" value="NOT_ANNOTATED_CDS"/>
    <property type="molecule type" value="Genomic_DNA"/>
</dbReference>
<evidence type="ECO:0000256" key="6">
    <source>
        <dbReference type="ARBA" id="ARBA00022729"/>
    </source>
</evidence>
<name>A0A7N2LUZ4_QUELO</name>
<dbReference type="PANTHER" id="PTHR48063">
    <property type="entry name" value="LRR RECEPTOR-LIKE KINASE"/>
    <property type="match status" value="1"/>
</dbReference>
<dbReference type="FunFam" id="3.80.10.10:FF:000095">
    <property type="entry name" value="LRR receptor-like serine/threonine-protein kinase GSO1"/>
    <property type="match status" value="1"/>
</dbReference>
<keyword evidence="6 13" id="KW-0732">Signal</keyword>
<reference evidence="15 16" key="1">
    <citation type="journal article" date="2016" name="G3 (Bethesda)">
        <title>First Draft Assembly and Annotation of the Genome of a California Endemic Oak Quercus lobata Nee (Fagaceae).</title>
        <authorList>
            <person name="Sork V.L."/>
            <person name="Fitz-Gibbon S.T."/>
            <person name="Puiu D."/>
            <person name="Crepeau M."/>
            <person name="Gugger P.F."/>
            <person name="Sherman R."/>
            <person name="Stevens K."/>
            <person name="Langley C.H."/>
            <person name="Pellegrini M."/>
            <person name="Salzberg S.L."/>
        </authorList>
    </citation>
    <scope>NUCLEOTIDE SEQUENCE [LARGE SCALE GENOMIC DNA]</scope>
    <source>
        <strain evidence="15 16">cv. SW786</strain>
    </source>
</reference>
<dbReference type="InParanoid" id="A0A7N2LUZ4"/>
<evidence type="ECO:0000313" key="16">
    <source>
        <dbReference type="Proteomes" id="UP000594261"/>
    </source>
</evidence>
<dbReference type="InterPro" id="IPR001611">
    <property type="entry name" value="Leu-rich_rpt"/>
</dbReference>
<dbReference type="InterPro" id="IPR032675">
    <property type="entry name" value="LRR_dom_sf"/>
</dbReference>
<keyword evidence="10" id="KW-0675">Receptor</keyword>
<dbReference type="Gene3D" id="3.80.10.10">
    <property type="entry name" value="Ribonuclease Inhibitor"/>
    <property type="match status" value="3"/>
</dbReference>
<keyword evidence="16" id="KW-1185">Reference proteome</keyword>
<evidence type="ECO:0000256" key="8">
    <source>
        <dbReference type="ARBA" id="ARBA00022989"/>
    </source>
</evidence>
<feature type="signal peptide" evidence="13">
    <location>
        <begin position="1"/>
        <end position="24"/>
    </location>
</feature>
<dbReference type="InterPro" id="IPR046956">
    <property type="entry name" value="RLP23-like"/>
</dbReference>
<dbReference type="PANTHER" id="PTHR48063:SF101">
    <property type="entry name" value="LRR RECEPTOR-LIKE SERINE_THREONINE-PROTEIN KINASE FLS2"/>
    <property type="match status" value="1"/>
</dbReference>
<dbReference type="OrthoDB" id="8731593at2759"/>
<evidence type="ECO:0000259" key="14">
    <source>
        <dbReference type="Pfam" id="PF08263"/>
    </source>
</evidence>
<evidence type="ECO:0000256" key="12">
    <source>
        <dbReference type="SAM" id="Phobius"/>
    </source>
</evidence>
<dbReference type="PROSITE" id="PS51450">
    <property type="entry name" value="LRR"/>
    <property type="match status" value="2"/>
</dbReference>
<dbReference type="PRINTS" id="PR00019">
    <property type="entry name" value="LEURICHRPT"/>
</dbReference>
<dbReference type="OMA" id="CALRTLY"/>
<feature type="transmembrane region" description="Helical" evidence="12">
    <location>
        <begin position="896"/>
        <end position="918"/>
    </location>
</feature>
<protein>
    <recommendedName>
        <fullName evidence="14">Leucine-rich repeat-containing N-terminal plant-type domain-containing protein</fullName>
    </recommendedName>
</protein>
<feature type="chain" id="PRO_5029818102" description="Leucine-rich repeat-containing N-terminal plant-type domain-containing protein" evidence="13">
    <location>
        <begin position="25"/>
        <end position="954"/>
    </location>
</feature>
<evidence type="ECO:0000256" key="11">
    <source>
        <dbReference type="ARBA" id="ARBA00023180"/>
    </source>
</evidence>
<evidence type="ECO:0000256" key="13">
    <source>
        <dbReference type="SAM" id="SignalP"/>
    </source>
</evidence>
<dbReference type="Pfam" id="PF13855">
    <property type="entry name" value="LRR_8"/>
    <property type="match status" value="1"/>
</dbReference>
<evidence type="ECO:0000256" key="1">
    <source>
        <dbReference type="ARBA" id="ARBA00004251"/>
    </source>
</evidence>
<dbReference type="Gramene" id="QL05p086426:mrna">
    <property type="protein sequence ID" value="QL05p086426:mrna:CDS:7"/>
    <property type="gene ID" value="QL05p086426"/>
</dbReference>
<dbReference type="KEGG" id="qlo:115989501"/>
<dbReference type="FunFam" id="3.80.10.10:FF:000356">
    <property type="entry name" value="LRR receptor-like serine/threonine-protein kinase"/>
    <property type="match status" value="1"/>
</dbReference>
<evidence type="ECO:0000313" key="15">
    <source>
        <dbReference type="EnsemblPlants" id="QL05p086426:mrna:CDS:7"/>
    </source>
</evidence>
<comment type="subcellular location">
    <subcellularLocation>
        <location evidence="1">Cell membrane</location>
        <topology evidence="1">Single-pass type I membrane protein</topology>
    </subcellularLocation>
</comment>
<dbReference type="Pfam" id="PF08263">
    <property type="entry name" value="LRRNT_2"/>
    <property type="match status" value="1"/>
</dbReference>
<dbReference type="SMART" id="SM00369">
    <property type="entry name" value="LRR_TYP"/>
    <property type="match status" value="6"/>
</dbReference>
<keyword evidence="7" id="KW-0677">Repeat</keyword>
<evidence type="ECO:0000256" key="5">
    <source>
        <dbReference type="ARBA" id="ARBA00022692"/>
    </source>
</evidence>
<accession>A0A7N2LUZ4</accession>
<evidence type="ECO:0000256" key="3">
    <source>
        <dbReference type="ARBA" id="ARBA00022475"/>
    </source>
</evidence>
<keyword evidence="3" id="KW-1003">Cell membrane</keyword>
<keyword evidence="4" id="KW-0433">Leucine-rich repeat</keyword>
<gene>
    <name evidence="15" type="primary">LOC115989501</name>
</gene>
<keyword evidence="8 12" id="KW-1133">Transmembrane helix</keyword>
<evidence type="ECO:0000256" key="7">
    <source>
        <dbReference type="ARBA" id="ARBA00022737"/>
    </source>
</evidence>
<keyword evidence="11" id="KW-0325">Glycoprotein</keyword>
<comment type="similarity">
    <text evidence="2">Belongs to the RLP family.</text>
</comment>
<dbReference type="SUPFAM" id="SSF52047">
    <property type="entry name" value="RNI-like"/>
    <property type="match status" value="1"/>
</dbReference>
<keyword evidence="9 12" id="KW-0472">Membrane</keyword>